<accession>A0ACC1HWK2</accession>
<comment type="caution">
    <text evidence="1">The sequence shown here is derived from an EMBL/GenBank/DDBJ whole genome shotgun (WGS) entry which is preliminary data.</text>
</comment>
<evidence type="ECO:0000313" key="2">
    <source>
        <dbReference type="Proteomes" id="UP001145114"/>
    </source>
</evidence>
<keyword evidence="2" id="KW-1185">Reference proteome</keyword>
<dbReference type="EMBL" id="JAMZIH010000883">
    <property type="protein sequence ID" value="KAJ1678754.1"/>
    <property type="molecule type" value="Genomic_DNA"/>
</dbReference>
<gene>
    <name evidence="1" type="primary">TWF1_2</name>
    <name evidence="1" type="ORF">EV182_003417</name>
</gene>
<organism evidence="1 2">
    <name type="scientific">Spiromyces aspiralis</name>
    <dbReference type="NCBI Taxonomy" id="68401"/>
    <lineage>
        <taxon>Eukaryota</taxon>
        <taxon>Fungi</taxon>
        <taxon>Fungi incertae sedis</taxon>
        <taxon>Zoopagomycota</taxon>
        <taxon>Kickxellomycotina</taxon>
        <taxon>Kickxellomycetes</taxon>
        <taxon>Kickxellales</taxon>
        <taxon>Kickxellaceae</taxon>
        <taxon>Spiromyces</taxon>
    </lineage>
</organism>
<proteinExistence type="predicted"/>
<protein>
    <submittedName>
        <fullName evidence="1">Twinfilin-1</fullName>
    </submittedName>
</protein>
<feature type="non-terminal residue" evidence="1">
    <location>
        <position position="169"/>
    </location>
</feature>
<evidence type="ECO:0000313" key="1">
    <source>
        <dbReference type="EMBL" id="KAJ1678754.1"/>
    </source>
</evidence>
<name>A0ACC1HWK2_9FUNG</name>
<sequence length="169" mass="18922">MSLQSGITVSEELRARFSDAVSTRSTRIFKASIAGETIVHTSSHPVRGTFEEDFGKVIELLEDREPCYLLVLLDNAELDAAAGADRSGSRWISCAYVPEDAPVRKKMLYASTYASLCRELGESFFADSLYGTTKSEFTLDGYRQHRESVEADAPLTQQEQERQLIKEQE</sequence>
<reference evidence="1" key="1">
    <citation type="submission" date="2022-06" db="EMBL/GenBank/DDBJ databases">
        <title>Phylogenomic reconstructions and comparative analyses of Kickxellomycotina fungi.</title>
        <authorList>
            <person name="Reynolds N.K."/>
            <person name="Stajich J.E."/>
            <person name="Barry K."/>
            <person name="Grigoriev I.V."/>
            <person name="Crous P."/>
            <person name="Smith M.E."/>
        </authorList>
    </citation>
    <scope>NUCLEOTIDE SEQUENCE</scope>
    <source>
        <strain evidence="1">RSA 2271</strain>
    </source>
</reference>
<dbReference type="Proteomes" id="UP001145114">
    <property type="component" value="Unassembled WGS sequence"/>
</dbReference>